<dbReference type="InterPro" id="IPR027470">
    <property type="entry name" value="Cation_efflux_CTD"/>
</dbReference>
<dbReference type="SUPFAM" id="SSF161111">
    <property type="entry name" value="Cation efflux protein transmembrane domain-like"/>
    <property type="match status" value="1"/>
</dbReference>
<keyword evidence="7 8" id="KW-0472">Membrane</keyword>
<dbReference type="EMBL" id="KN838753">
    <property type="protein sequence ID" value="KIJ95517.1"/>
    <property type="molecule type" value="Genomic_DNA"/>
</dbReference>
<dbReference type="GO" id="GO:0006882">
    <property type="term" value="P:intracellular zinc ion homeostasis"/>
    <property type="evidence" value="ECO:0007669"/>
    <property type="project" value="TreeGrafter"/>
</dbReference>
<name>A0A0C9XHE0_9AGAR</name>
<evidence type="ECO:0000313" key="11">
    <source>
        <dbReference type="EMBL" id="KIJ95517.1"/>
    </source>
</evidence>
<dbReference type="Pfam" id="PF01545">
    <property type="entry name" value="Cation_efflux"/>
    <property type="match status" value="1"/>
</dbReference>
<keyword evidence="4 8" id="KW-0812">Transmembrane</keyword>
<comment type="subcellular location">
    <subcellularLocation>
        <location evidence="1">Membrane</location>
        <topology evidence="1">Multi-pass membrane protein</topology>
    </subcellularLocation>
</comment>
<reference evidence="12" key="2">
    <citation type="submission" date="2015-01" db="EMBL/GenBank/DDBJ databases">
        <title>Evolutionary Origins and Diversification of the Mycorrhizal Mutualists.</title>
        <authorList>
            <consortium name="DOE Joint Genome Institute"/>
            <consortium name="Mycorrhizal Genomics Consortium"/>
            <person name="Kohler A."/>
            <person name="Kuo A."/>
            <person name="Nagy L.G."/>
            <person name="Floudas D."/>
            <person name="Copeland A."/>
            <person name="Barry K.W."/>
            <person name="Cichocki N."/>
            <person name="Veneault-Fourrey C."/>
            <person name="LaButti K."/>
            <person name="Lindquist E.A."/>
            <person name="Lipzen A."/>
            <person name="Lundell T."/>
            <person name="Morin E."/>
            <person name="Murat C."/>
            <person name="Riley R."/>
            <person name="Ohm R."/>
            <person name="Sun H."/>
            <person name="Tunlid A."/>
            <person name="Henrissat B."/>
            <person name="Grigoriev I.V."/>
            <person name="Hibbett D.S."/>
            <person name="Martin F."/>
        </authorList>
    </citation>
    <scope>NUCLEOTIDE SEQUENCE [LARGE SCALE GENOMIC DNA]</scope>
    <source>
        <strain evidence="12">LaAM-08-1</strain>
    </source>
</reference>
<protein>
    <recommendedName>
        <fullName evidence="13">Zinc/cadmium resistance protein</fullName>
    </recommendedName>
</protein>
<dbReference type="SUPFAM" id="SSF160240">
    <property type="entry name" value="Cation efflux protein cytoplasmic domain-like"/>
    <property type="match status" value="1"/>
</dbReference>
<feature type="domain" description="Cation efflux protein transmembrane" evidence="9">
    <location>
        <begin position="9"/>
        <end position="251"/>
    </location>
</feature>
<gene>
    <name evidence="11" type="ORF">K443DRAFT_638475</name>
</gene>
<feature type="transmembrane region" description="Helical" evidence="8">
    <location>
        <begin position="102"/>
        <end position="123"/>
    </location>
</feature>
<dbReference type="HOGENOM" id="CLU_013430_4_0_1"/>
<keyword evidence="3" id="KW-0813">Transport</keyword>
<evidence type="ECO:0000256" key="7">
    <source>
        <dbReference type="ARBA" id="ARBA00023136"/>
    </source>
</evidence>
<keyword evidence="5" id="KW-0862">Zinc</keyword>
<feature type="transmembrane region" description="Helical" evidence="8">
    <location>
        <begin position="225"/>
        <end position="244"/>
    </location>
</feature>
<evidence type="ECO:0000259" key="9">
    <source>
        <dbReference type="Pfam" id="PF01545"/>
    </source>
</evidence>
<accession>A0A0C9XHE0</accession>
<sequence length="396" mass="43420">MRNVTRIAIILGISIAFFIAEITAGIHTKSLALLADAVLPALAYVAAHLQETRKPTDKFTFAFHRAELVGAFFNSVFLLALALSIFLQSIERFIYIAPVNSPLMMMVIGCVGLGLNILSAFFAHGKYNSGHGHGHSHSHSMHGHSHVDGRNIHPIELKEVKPVPIHIHASHNHTTQPPSSGPGHNLGLFAVMVHLLGDAINNIGVIIASVIMWKLDSPYRFYADPIASLIISFVIFGGTIPTTLKTGRILLEATPPHLDLTKVKEDLISASVYFPVIISSSSFLNDVHLPQLPEVLSIHDVHVWNLSQSIVLASLHVLIRAGTSFKQWEMTEKYMQQCFTGYGITHVTISPEIQRDTESIASAEDLVVGCKYPSQDEFGCSVTGLRLEKRRIGEVV</sequence>
<dbReference type="Proteomes" id="UP000054477">
    <property type="component" value="Unassembled WGS sequence"/>
</dbReference>
<proteinExistence type="inferred from homology"/>
<feature type="domain" description="Cation efflux protein cytoplasmic" evidence="10">
    <location>
        <begin position="291"/>
        <end position="349"/>
    </location>
</feature>
<dbReference type="InterPro" id="IPR058533">
    <property type="entry name" value="Cation_efflux_TM"/>
</dbReference>
<dbReference type="AlphaFoldDB" id="A0A0C9XHE0"/>
<feature type="transmembrane region" description="Helical" evidence="8">
    <location>
        <begin position="186"/>
        <end position="213"/>
    </location>
</feature>
<feature type="transmembrane region" description="Helical" evidence="8">
    <location>
        <begin position="68"/>
        <end position="90"/>
    </location>
</feature>
<dbReference type="Pfam" id="PF16916">
    <property type="entry name" value="ZT_dimer"/>
    <property type="match status" value="1"/>
</dbReference>
<dbReference type="InterPro" id="IPR002524">
    <property type="entry name" value="Cation_efflux"/>
</dbReference>
<keyword evidence="6 8" id="KW-1133">Transmembrane helix</keyword>
<evidence type="ECO:0000256" key="8">
    <source>
        <dbReference type="SAM" id="Phobius"/>
    </source>
</evidence>
<dbReference type="Gene3D" id="1.20.1510.10">
    <property type="entry name" value="Cation efflux protein transmembrane domain"/>
    <property type="match status" value="1"/>
</dbReference>
<comment type="similarity">
    <text evidence="2">Belongs to the cation diffusion facilitator (CDF) transporter (TC 2.A.4) family. SLC30A subfamily.</text>
</comment>
<dbReference type="STRING" id="1095629.A0A0C9XHE0"/>
<evidence type="ECO:0000256" key="1">
    <source>
        <dbReference type="ARBA" id="ARBA00004141"/>
    </source>
</evidence>
<evidence type="ECO:0000313" key="12">
    <source>
        <dbReference type="Proteomes" id="UP000054477"/>
    </source>
</evidence>
<dbReference type="GO" id="GO:0016020">
    <property type="term" value="C:membrane"/>
    <property type="evidence" value="ECO:0007669"/>
    <property type="project" value="UniProtKB-SubCell"/>
</dbReference>
<evidence type="ECO:0008006" key="13">
    <source>
        <dbReference type="Google" id="ProtNLM"/>
    </source>
</evidence>
<evidence type="ECO:0000256" key="6">
    <source>
        <dbReference type="ARBA" id="ARBA00022989"/>
    </source>
</evidence>
<dbReference type="InterPro" id="IPR027469">
    <property type="entry name" value="Cation_efflux_TMD_sf"/>
</dbReference>
<evidence type="ECO:0000256" key="4">
    <source>
        <dbReference type="ARBA" id="ARBA00022692"/>
    </source>
</evidence>
<evidence type="ECO:0000259" key="10">
    <source>
        <dbReference type="Pfam" id="PF16916"/>
    </source>
</evidence>
<evidence type="ECO:0000256" key="3">
    <source>
        <dbReference type="ARBA" id="ARBA00022448"/>
    </source>
</evidence>
<dbReference type="PANTHER" id="PTHR45820:SF5">
    <property type="entry name" value="DIFFUSION FACILITATOR FAMILY METAL ION TRANSPORTER, PUTATIVE-RELATED"/>
    <property type="match status" value="1"/>
</dbReference>
<dbReference type="GO" id="GO:0005385">
    <property type="term" value="F:zinc ion transmembrane transporter activity"/>
    <property type="evidence" value="ECO:0007669"/>
    <property type="project" value="TreeGrafter"/>
</dbReference>
<feature type="transmembrane region" description="Helical" evidence="8">
    <location>
        <begin position="7"/>
        <end position="24"/>
    </location>
</feature>
<evidence type="ECO:0000256" key="5">
    <source>
        <dbReference type="ARBA" id="ARBA00022833"/>
    </source>
</evidence>
<evidence type="ECO:0000256" key="2">
    <source>
        <dbReference type="ARBA" id="ARBA00008873"/>
    </source>
</evidence>
<dbReference type="NCBIfam" id="TIGR01297">
    <property type="entry name" value="CDF"/>
    <property type="match status" value="1"/>
</dbReference>
<keyword evidence="12" id="KW-1185">Reference proteome</keyword>
<dbReference type="PANTHER" id="PTHR45820">
    <property type="entry name" value="FI23527P1"/>
    <property type="match status" value="1"/>
</dbReference>
<organism evidence="11 12">
    <name type="scientific">Laccaria amethystina LaAM-08-1</name>
    <dbReference type="NCBI Taxonomy" id="1095629"/>
    <lineage>
        <taxon>Eukaryota</taxon>
        <taxon>Fungi</taxon>
        <taxon>Dikarya</taxon>
        <taxon>Basidiomycota</taxon>
        <taxon>Agaricomycotina</taxon>
        <taxon>Agaricomycetes</taxon>
        <taxon>Agaricomycetidae</taxon>
        <taxon>Agaricales</taxon>
        <taxon>Agaricineae</taxon>
        <taxon>Hydnangiaceae</taxon>
        <taxon>Laccaria</taxon>
    </lineage>
</organism>
<dbReference type="OrthoDB" id="9944568at2759"/>
<dbReference type="InterPro" id="IPR036837">
    <property type="entry name" value="Cation_efflux_CTD_sf"/>
</dbReference>
<reference evidence="11 12" key="1">
    <citation type="submission" date="2014-04" db="EMBL/GenBank/DDBJ databases">
        <authorList>
            <consortium name="DOE Joint Genome Institute"/>
            <person name="Kuo A."/>
            <person name="Kohler A."/>
            <person name="Nagy L.G."/>
            <person name="Floudas D."/>
            <person name="Copeland A."/>
            <person name="Barry K.W."/>
            <person name="Cichocki N."/>
            <person name="Veneault-Fourrey C."/>
            <person name="LaButti K."/>
            <person name="Lindquist E.A."/>
            <person name="Lipzen A."/>
            <person name="Lundell T."/>
            <person name="Morin E."/>
            <person name="Murat C."/>
            <person name="Sun H."/>
            <person name="Tunlid A."/>
            <person name="Henrissat B."/>
            <person name="Grigoriev I.V."/>
            <person name="Hibbett D.S."/>
            <person name="Martin F."/>
            <person name="Nordberg H.P."/>
            <person name="Cantor M.N."/>
            <person name="Hua S.X."/>
        </authorList>
    </citation>
    <scope>NUCLEOTIDE SEQUENCE [LARGE SCALE GENOMIC DNA]</scope>
    <source>
        <strain evidence="11 12">LaAM-08-1</strain>
    </source>
</reference>